<accession>A0AAE2W3T2</accession>
<comment type="caution">
    <text evidence="3">The sequence shown here is derived from an EMBL/GenBank/DDBJ whole genome shotgun (WGS) entry which is preliminary data.</text>
</comment>
<protein>
    <submittedName>
        <fullName evidence="3">Uncharacterized protein</fullName>
    </submittedName>
</protein>
<keyword evidence="2" id="KW-0472">Membrane</keyword>
<dbReference type="AlphaFoldDB" id="A0AAE2W3T2"/>
<keyword evidence="2" id="KW-1133">Transmembrane helix</keyword>
<evidence type="ECO:0000313" key="3">
    <source>
        <dbReference type="EMBL" id="MBM4713529.1"/>
    </source>
</evidence>
<proteinExistence type="predicted"/>
<feature type="region of interest" description="Disordered" evidence="1">
    <location>
        <begin position="1"/>
        <end position="22"/>
    </location>
</feature>
<name>A0AAE2W3T2_RHOHA</name>
<sequence>MTASPDTGRENNSSPAESRTTAFDPDFPATYVPSGDALAFTSFGVAVVVVVELGVEVVVVVVVDGPVVVVAFGVEAVAVAVAVVDAPVVVVVVVDGPVVAVGVDDALLVVVVGAGVTVVEVGSAARAANIPSEDAPEMLEIWSLQSRFQIVGWLIL</sequence>
<organism evidence="3 4">
    <name type="scientific">Rhodococcus hoagii</name>
    <name type="common">Corynebacterium equii</name>
    <dbReference type="NCBI Taxonomy" id="43767"/>
    <lineage>
        <taxon>Bacteria</taxon>
        <taxon>Bacillati</taxon>
        <taxon>Actinomycetota</taxon>
        <taxon>Actinomycetes</taxon>
        <taxon>Mycobacteriales</taxon>
        <taxon>Nocardiaceae</taxon>
        <taxon>Prescottella</taxon>
    </lineage>
</organism>
<feature type="transmembrane region" description="Helical" evidence="2">
    <location>
        <begin position="37"/>
        <end position="63"/>
    </location>
</feature>
<dbReference type="Proteomes" id="UP000706122">
    <property type="component" value="Unassembled WGS sequence"/>
</dbReference>
<feature type="transmembrane region" description="Helical" evidence="2">
    <location>
        <begin position="70"/>
        <end position="94"/>
    </location>
</feature>
<keyword evidence="2" id="KW-0812">Transmembrane</keyword>
<dbReference type="EMBL" id="WUYC01000001">
    <property type="protein sequence ID" value="MBM4713529.1"/>
    <property type="molecule type" value="Genomic_DNA"/>
</dbReference>
<evidence type="ECO:0000256" key="1">
    <source>
        <dbReference type="SAM" id="MobiDB-lite"/>
    </source>
</evidence>
<evidence type="ECO:0000313" key="4">
    <source>
        <dbReference type="Proteomes" id="UP000706122"/>
    </source>
</evidence>
<reference evidence="3" key="1">
    <citation type="submission" date="2019-11" db="EMBL/GenBank/DDBJ databases">
        <title>Spread of Macrolides and rifampicin resistant Rhodococcus equi in clinical isolates in the USA.</title>
        <authorList>
            <person name="Alvarez-Narvaez S."/>
            <person name="Huber L."/>
            <person name="Cohen N.D."/>
            <person name="Slovis N."/>
            <person name="Greiter M."/>
            <person name="Giguere S."/>
            <person name="Hart K."/>
        </authorList>
    </citation>
    <scope>NUCLEOTIDE SEQUENCE</scope>
    <source>
        <strain evidence="3">Lh_5</strain>
    </source>
</reference>
<gene>
    <name evidence="3" type="ORF">GS551_04825</name>
</gene>
<evidence type="ECO:0000256" key="2">
    <source>
        <dbReference type="SAM" id="Phobius"/>
    </source>
</evidence>
<feature type="transmembrane region" description="Helical" evidence="2">
    <location>
        <begin position="106"/>
        <end position="128"/>
    </location>
</feature>
<feature type="compositionally biased region" description="Polar residues" evidence="1">
    <location>
        <begin position="1"/>
        <end position="21"/>
    </location>
</feature>